<dbReference type="InterPro" id="IPR012600">
    <property type="entry name" value="Propeptide_C25"/>
</dbReference>
<keyword evidence="4" id="KW-0645">Protease</keyword>
<dbReference type="EMBL" id="JRAK01000115">
    <property type="protein sequence ID" value="KGN86128.1"/>
    <property type="molecule type" value="Genomic_DNA"/>
</dbReference>
<dbReference type="GO" id="GO:0006508">
    <property type="term" value="P:proteolysis"/>
    <property type="evidence" value="ECO:0007669"/>
    <property type="project" value="UniProtKB-KW"/>
</dbReference>
<reference evidence="17 18" key="1">
    <citation type="submission" date="2014-08" db="EMBL/GenBank/DDBJ databases">
        <title>Porphyromonas gulae strain:COT-052_OH3439 Genome sequencing.</title>
        <authorList>
            <person name="Wallis C."/>
            <person name="Deusch O."/>
            <person name="O'Flynn C."/>
            <person name="Davis I."/>
            <person name="Jospin G."/>
            <person name="Darling A.E."/>
            <person name="Coil D.A."/>
            <person name="Alexiev A."/>
            <person name="Horsfall A."/>
            <person name="Kirkwood N."/>
            <person name="Harris S."/>
            <person name="Eisen J.A."/>
        </authorList>
    </citation>
    <scope>NUCLEOTIDE SEQUENCE [LARGE SCALE GENOMIC DNA]</scope>
    <source>
        <strain evidence="18">COT-052 OH3439</strain>
    </source>
</reference>
<dbReference type="RefSeq" id="WP_039425594.1">
    <property type="nucleotide sequence ID" value="NZ_JRAK01000115.1"/>
</dbReference>
<feature type="domain" description="Gingipain propeptide" evidence="15">
    <location>
        <begin position="25"/>
        <end position="222"/>
    </location>
</feature>
<evidence type="ECO:0000259" key="16">
    <source>
        <dbReference type="Pfam" id="PF18630"/>
    </source>
</evidence>
<keyword evidence="10" id="KW-0843">Virulence</keyword>
<dbReference type="InterPro" id="IPR001769">
    <property type="entry name" value="Gingipain"/>
</dbReference>
<accession>A0A0A2F564</accession>
<comment type="subcellular location">
    <subcellularLocation>
        <location evidence="1">Secreted</location>
    </subcellularLocation>
</comment>
<dbReference type="Gene3D" id="3.40.50.10390">
    <property type="entry name" value="Gingipain r, domain 1"/>
    <property type="match status" value="1"/>
</dbReference>
<feature type="domain" description="Peptidase C25 Ig-like" evidence="14">
    <location>
        <begin position="580"/>
        <end position="659"/>
    </location>
</feature>
<dbReference type="SUPFAM" id="SSF52129">
    <property type="entry name" value="Caspase-like"/>
    <property type="match status" value="1"/>
</dbReference>
<dbReference type="Gene3D" id="2.60.40.3800">
    <property type="match status" value="1"/>
</dbReference>
<feature type="signal peptide" evidence="12">
    <location>
        <begin position="1"/>
        <end position="24"/>
    </location>
</feature>
<feature type="chain" id="PRO_5001998833" evidence="12">
    <location>
        <begin position="25"/>
        <end position="736"/>
    </location>
</feature>
<dbReference type="GO" id="GO:0046872">
    <property type="term" value="F:metal ion binding"/>
    <property type="evidence" value="ECO:0007669"/>
    <property type="project" value="UniProtKB-KW"/>
</dbReference>
<dbReference type="Gene3D" id="2.60.40.10">
    <property type="entry name" value="Immunoglobulins"/>
    <property type="match status" value="1"/>
</dbReference>
<evidence type="ECO:0000256" key="11">
    <source>
        <dbReference type="ARBA" id="ARBA00023145"/>
    </source>
</evidence>
<name>A0A0A2F564_9PORP</name>
<dbReference type="Pfam" id="PF01364">
    <property type="entry name" value="Peptidase_C25"/>
    <property type="match status" value="1"/>
</dbReference>
<proteinExistence type="inferred from homology"/>
<evidence type="ECO:0000256" key="10">
    <source>
        <dbReference type="ARBA" id="ARBA00023026"/>
    </source>
</evidence>
<dbReference type="Proteomes" id="UP000030146">
    <property type="component" value="Unassembled WGS sequence"/>
</dbReference>
<comment type="similarity">
    <text evidence="2">Belongs to the peptidase C25 family.</text>
</comment>
<evidence type="ECO:0000259" key="15">
    <source>
        <dbReference type="Pfam" id="PF08126"/>
    </source>
</evidence>
<organism evidence="17 18">
    <name type="scientific">Porphyromonas gulae</name>
    <dbReference type="NCBI Taxonomy" id="111105"/>
    <lineage>
        <taxon>Bacteria</taxon>
        <taxon>Pseudomonadati</taxon>
        <taxon>Bacteroidota</taxon>
        <taxon>Bacteroidia</taxon>
        <taxon>Bacteroidales</taxon>
        <taxon>Porphyromonadaceae</taxon>
        <taxon>Porphyromonas</taxon>
    </lineage>
</organism>
<sequence length="736" mass="81300">MKKNFNRIVSIVAFSSLLGGMAFAQPAERGRNPQVRLLSAERSMSKVQFRMDNLQFTDVQTAQGVAQVPTFTEGVNISEKGMPTLPILSRSLAVSETRAMKVEVVSSKFIEKKNVLIAPSKGVISRAENPDQIPYVYGQSYNEDKFFPGEIATLSDPFILRDVRGQVVNFAPLQYNPVTKTLRIYTEIVVAVSETAEAGQNAISLVKNSTFTGFEDIYKSVFMNYEATRYTPVEEKENGRMIVIVPQKYKDDIEEFVKWKEQRGLETDVKVAEEIATPITAEAIQKFVKEEYQKEGNNLTYVLLIGDHKDIPAKILPGIKSDQVYGQIVGNDHYNEVFIGRFSCESKEDLKTQIDRTIHYERNITTEDKWLGQALCIASDEGAGGQGDNGESDIQHQNVIANLLTKYGYTKIIKCYDPGVKPQNIIDAFNGGISLANYTGHGSDTFWVTSHFGVQHMKDLTNYNQLPFIFDVACVNGNFLFKTCFAEALMRAQKDGKPKGTVAIIASTINQSWASPMRGQDEMNSILCEQYPSNIKRTFGGVTMNGMFAMVEKYKKDGENMLDTWTVFGDPSLLVRTLVPTEMQVTAPANISPSAQTFEVACDYDGAIATLSDDGDMVGTAKVKDGKAIIKIDEDISDETKLTLTVVGYNKVTVIKEVKVQGTSVANVANDKPYTVAVSGKTITVESPAAELTIFDMNGRRVAAAKNGMVFEAQNGVYAVRIAAEGKTYTEKVAVK</sequence>
<keyword evidence="11" id="KW-0865">Zymogen</keyword>
<dbReference type="AlphaFoldDB" id="A0A0A2F564"/>
<evidence type="ECO:0000256" key="12">
    <source>
        <dbReference type="SAM" id="SignalP"/>
    </source>
</evidence>
<evidence type="ECO:0000256" key="5">
    <source>
        <dbReference type="ARBA" id="ARBA00022723"/>
    </source>
</evidence>
<gene>
    <name evidence="17" type="ORF">HR15_08150</name>
</gene>
<dbReference type="InterPro" id="IPR014756">
    <property type="entry name" value="Ig_E-set"/>
</dbReference>
<dbReference type="InterPro" id="IPR029030">
    <property type="entry name" value="Caspase-like_dom_sf"/>
</dbReference>
<keyword evidence="8" id="KW-0788">Thiol protease</keyword>
<keyword evidence="9" id="KW-0106">Calcium</keyword>
<dbReference type="SUPFAM" id="SSF81296">
    <property type="entry name" value="E set domains"/>
    <property type="match status" value="1"/>
</dbReference>
<dbReference type="InterPro" id="IPR005536">
    <property type="entry name" value="Peptidase_C25_Ig-like_domain"/>
</dbReference>
<evidence type="ECO:0000256" key="7">
    <source>
        <dbReference type="ARBA" id="ARBA00022801"/>
    </source>
</evidence>
<comment type="caution">
    <text evidence="17">The sequence shown here is derived from an EMBL/GenBank/DDBJ whole genome shotgun (WGS) entry which is preliminary data.</text>
</comment>
<keyword evidence="3" id="KW-0964">Secreted</keyword>
<dbReference type="GO" id="GO:0005576">
    <property type="term" value="C:extracellular region"/>
    <property type="evidence" value="ECO:0007669"/>
    <property type="project" value="UniProtKB-SubCell"/>
</dbReference>
<dbReference type="NCBIfam" id="TIGR04183">
    <property type="entry name" value="Por_Secre_tail"/>
    <property type="match status" value="1"/>
</dbReference>
<dbReference type="CDD" id="cd10913">
    <property type="entry name" value="Peptidase_C25_N_gingipain"/>
    <property type="match status" value="1"/>
</dbReference>
<evidence type="ECO:0000259" key="14">
    <source>
        <dbReference type="Pfam" id="PF03785"/>
    </source>
</evidence>
<dbReference type="InterPro" id="IPR026444">
    <property type="entry name" value="Secre_tail"/>
</dbReference>
<dbReference type="Pfam" id="PF18630">
    <property type="entry name" value="Peptidase_M60_C"/>
    <property type="match status" value="1"/>
</dbReference>
<dbReference type="InterPro" id="IPR013783">
    <property type="entry name" value="Ig-like_fold"/>
</dbReference>
<evidence type="ECO:0000256" key="3">
    <source>
        <dbReference type="ARBA" id="ARBA00022525"/>
    </source>
</evidence>
<keyword evidence="7" id="KW-0378">Hydrolase</keyword>
<keyword evidence="6 12" id="KW-0732">Signal</keyword>
<keyword evidence="18" id="KW-1185">Reference proteome</keyword>
<evidence type="ECO:0000259" key="13">
    <source>
        <dbReference type="Pfam" id="PF01364"/>
    </source>
</evidence>
<evidence type="ECO:0000256" key="2">
    <source>
        <dbReference type="ARBA" id="ARBA00006067"/>
    </source>
</evidence>
<evidence type="ECO:0000313" key="17">
    <source>
        <dbReference type="EMBL" id="KGN86128.1"/>
    </source>
</evidence>
<keyword evidence="5" id="KW-0479">Metal-binding</keyword>
<dbReference type="InterPro" id="IPR029031">
    <property type="entry name" value="Gingipain_N_sf"/>
</dbReference>
<dbReference type="GO" id="GO:0004197">
    <property type="term" value="F:cysteine-type endopeptidase activity"/>
    <property type="evidence" value="ECO:0007669"/>
    <property type="project" value="InterPro"/>
</dbReference>
<dbReference type="InterPro" id="IPR039392">
    <property type="entry name" value="Gingipain_N"/>
</dbReference>
<dbReference type="InterPro" id="IPR038490">
    <property type="entry name" value="Gingipain_propep_sf"/>
</dbReference>
<feature type="domain" description="Peptidase M60 C-terminal" evidence="16">
    <location>
        <begin position="673"/>
        <end position="730"/>
    </location>
</feature>
<dbReference type="InterPro" id="IPR041333">
    <property type="entry name" value="M60_C"/>
</dbReference>
<evidence type="ECO:0000256" key="1">
    <source>
        <dbReference type="ARBA" id="ARBA00004613"/>
    </source>
</evidence>
<protein>
    <submittedName>
        <fullName evidence="17">Peptidase C25</fullName>
    </submittedName>
</protein>
<evidence type="ECO:0000313" key="18">
    <source>
        <dbReference type="Proteomes" id="UP000030146"/>
    </source>
</evidence>
<evidence type="ECO:0000256" key="9">
    <source>
        <dbReference type="ARBA" id="ARBA00022837"/>
    </source>
</evidence>
<dbReference type="Pfam" id="PF08126">
    <property type="entry name" value="Propeptide_C25"/>
    <property type="match status" value="1"/>
</dbReference>
<dbReference type="Gene3D" id="3.40.50.1460">
    <property type="match status" value="1"/>
</dbReference>
<evidence type="ECO:0000256" key="6">
    <source>
        <dbReference type="ARBA" id="ARBA00022729"/>
    </source>
</evidence>
<dbReference type="Pfam" id="PF03785">
    <property type="entry name" value="Peptidase_C25_C"/>
    <property type="match status" value="1"/>
</dbReference>
<evidence type="ECO:0000256" key="8">
    <source>
        <dbReference type="ARBA" id="ARBA00022807"/>
    </source>
</evidence>
<evidence type="ECO:0000256" key="4">
    <source>
        <dbReference type="ARBA" id="ARBA00022670"/>
    </source>
</evidence>
<feature type="domain" description="Gingipain" evidence="13">
    <location>
        <begin position="241"/>
        <end position="573"/>
    </location>
</feature>